<name>A0AA88YK30_PINIB</name>
<sequence>MSSSILKDYTDIKFNFIMLVIVNISRFKQRKYNVANGNGHPIGITDLGLRNISLTRRNIDSSSISANRSDSDSLRGIELYELNGSVPDTLCRDDSRLFNLFYERDDTPLSSLDKVGKTTGENMHLCACSESYLYEVQNDVDIENMGRGNRTCQMHRSNIDNNNDFAVSSFETRRNRSLYGRGNMTLSMDESLLINSYRKLSARYTNSCSPHLEMVKSESTNEICKVNIELKNEDVSSGGPILYVKESISTERLSRIYFHKRESSLFEEVMGELARRSVMMNMPGLAEANMTNCDIVHYSHQLVRDEAEHENNHKDT</sequence>
<accession>A0AA88YK30</accession>
<evidence type="ECO:0000313" key="1">
    <source>
        <dbReference type="EMBL" id="KAK3106489.1"/>
    </source>
</evidence>
<proteinExistence type="predicted"/>
<organism evidence="1 2">
    <name type="scientific">Pinctada imbricata</name>
    <name type="common">Atlantic pearl-oyster</name>
    <name type="synonym">Pinctada martensii</name>
    <dbReference type="NCBI Taxonomy" id="66713"/>
    <lineage>
        <taxon>Eukaryota</taxon>
        <taxon>Metazoa</taxon>
        <taxon>Spiralia</taxon>
        <taxon>Lophotrochozoa</taxon>
        <taxon>Mollusca</taxon>
        <taxon>Bivalvia</taxon>
        <taxon>Autobranchia</taxon>
        <taxon>Pteriomorphia</taxon>
        <taxon>Pterioida</taxon>
        <taxon>Pterioidea</taxon>
        <taxon>Pteriidae</taxon>
        <taxon>Pinctada</taxon>
    </lineage>
</organism>
<reference evidence="1" key="1">
    <citation type="submission" date="2019-08" db="EMBL/GenBank/DDBJ databases">
        <title>The improved chromosome-level genome for the pearl oyster Pinctada fucata martensii using PacBio sequencing and Hi-C.</title>
        <authorList>
            <person name="Zheng Z."/>
        </authorList>
    </citation>
    <scope>NUCLEOTIDE SEQUENCE</scope>
    <source>
        <strain evidence="1">ZZ-2019</strain>
        <tissue evidence="1">Adductor muscle</tissue>
    </source>
</reference>
<evidence type="ECO:0000313" key="2">
    <source>
        <dbReference type="Proteomes" id="UP001186944"/>
    </source>
</evidence>
<dbReference type="EMBL" id="VSWD01000003">
    <property type="protein sequence ID" value="KAK3106489.1"/>
    <property type="molecule type" value="Genomic_DNA"/>
</dbReference>
<keyword evidence="2" id="KW-1185">Reference proteome</keyword>
<gene>
    <name evidence="1" type="ORF">FSP39_020947</name>
</gene>
<dbReference type="AlphaFoldDB" id="A0AA88YK30"/>
<dbReference type="Proteomes" id="UP001186944">
    <property type="component" value="Unassembled WGS sequence"/>
</dbReference>
<comment type="caution">
    <text evidence="1">The sequence shown here is derived from an EMBL/GenBank/DDBJ whole genome shotgun (WGS) entry which is preliminary data.</text>
</comment>
<protein>
    <submittedName>
        <fullName evidence="1">Uncharacterized protein</fullName>
    </submittedName>
</protein>